<dbReference type="NCBIfam" id="TIGR00398">
    <property type="entry name" value="metG"/>
    <property type="match status" value="1"/>
</dbReference>
<name>A0A3A4R463_9BACT</name>
<dbReference type="HAMAP" id="MF_01228">
    <property type="entry name" value="Met_tRNA_synth_type2"/>
    <property type="match status" value="1"/>
</dbReference>
<dbReference type="Pfam" id="PF01406">
    <property type="entry name" value="tRNA-synt_1e"/>
    <property type="match status" value="1"/>
</dbReference>
<dbReference type="GO" id="GO:0006431">
    <property type="term" value="P:methionyl-tRNA aminoacylation"/>
    <property type="evidence" value="ECO:0007669"/>
    <property type="project" value="UniProtKB-UniRule"/>
</dbReference>
<dbReference type="InterPro" id="IPR015413">
    <property type="entry name" value="Methionyl/Leucyl_tRNA_Synth"/>
</dbReference>
<dbReference type="CDD" id="cd00814">
    <property type="entry name" value="MetRS_core"/>
    <property type="match status" value="1"/>
</dbReference>
<dbReference type="GO" id="GO:0005524">
    <property type="term" value="F:ATP binding"/>
    <property type="evidence" value="ECO:0007669"/>
    <property type="project" value="UniProtKB-UniRule"/>
</dbReference>
<evidence type="ECO:0000313" key="13">
    <source>
        <dbReference type="EMBL" id="RJP56291.1"/>
    </source>
</evidence>
<feature type="domain" description="tRNA synthetases class I catalytic" evidence="10">
    <location>
        <begin position="14"/>
        <end position="121"/>
    </location>
</feature>
<comment type="similarity">
    <text evidence="9">Belongs to the class-I aminoacyl-tRNA synthetase family. MetG type 2A subfamily.</text>
</comment>
<dbReference type="Gene3D" id="3.40.50.620">
    <property type="entry name" value="HUPs"/>
    <property type="match status" value="1"/>
</dbReference>
<dbReference type="GO" id="GO:0005737">
    <property type="term" value="C:cytoplasm"/>
    <property type="evidence" value="ECO:0007669"/>
    <property type="project" value="UniProtKB-SubCell"/>
</dbReference>
<dbReference type="Proteomes" id="UP000266426">
    <property type="component" value="Unassembled WGS sequence"/>
</dbReference>
<keyword evidence="8 9" id="KW-0030">Aminoacyl-tRNA synthetase</keyword>
<dbReference type="SUPFAM" id="SSF52374">
    <property type="entry name" value="Nucleotidylyl transferase"/>
    <property type="match status" value="1"/>
</dbReference>
<evidence type="ECO:0000256" key="6">
    <source>
        <dbReference type="ARBA" id="ARBA00022840"/>
    </source>
</evidence>
<comment type="function">
    <text evidence="1 9">Is required not only for elongation of protein synthesis but also for the initiation of all mRNA translation through initiator tRNA(fMet) aminoacylation.</text>
</comment>
<gene>
    <name evidence="9 13" type="primary">metG</name>
    <name evidence="13" type="ORF">C4541_12545</name>
</gene>
<comment type="caution">
    <text evidence="9">Lacks conserved residue(s) required for the propagation of feature annotation.</text>
</comment>
<keyword evidence="4 9" id="KW-0547">Nucleotide-binding</keyword>
<keyword evidence="5 9" id="KW-0862">Zinc</keyword>
<keyword evidence="2 9" id="KW-0436">Ligase</keyword>
<evidence type="ECO:0000256" key="3">
    <source>
        <dbReference type="ARBA" id="ARBA00022723"/>
    </source>
</evidence>
<evidence type="ECO:0000256" key="5">
    <source>
        <dbReference type="ARBA" id="ARBA00022833"/>
    </source>
</evidence>
<proteinExistence type="inferred from homology"/>
<dbReference type="InterPro" id="IPR033911">
    <property type="entry name" value="MetRS_core"/>
</dbReference>
<evidence type="ECO:0000256" key="2">
    <source>
        <dbReference type="ARBA" id="ARBA00022598"/>
    </source>
</evidence>
<feature type="short sequence motif" description="'KMSKS' region" evidence="9">
    <location>
        <begin position="295"/>
        <end position="299"/>
    </location>
</feature>
<dbReference type="Pfam" id="PF19303">
    <property type="entry name" value="Anticodon_3"/>
    <property type="match status" value="1"/>
</dbReference>
<dbReference type="GO" id="GO:0046872">
    <property type="term" value="F:metal ion binding"/>
    <property type="evidence" value="ECO:0007669"/>
    <property type="project" value="UniProtKB-KW"/>
</dbReference>
<organism evidence="13 14">
    <name type="scientific">Candidatus Auribacter fodinae</name>
    <dbReference type="NCBI Taxonomy" id="2093366"/>
    <lineage>
        <taxon>Bacteria</taxon>
        <taxon>Pseudomonadati</taxon>
        <taxon>Candidatus Auribacterota</taxon>
        <taxon>Candidatus Auribacteria</taxon>
        <taxon>Candidatus Auribacterales</taxon>
        <taxon>Candidatus Auribacteraceae</taxon>
        <taxon>Candidatus Auribacter</taxon>
    </lineage>
</organism>
<dbReference type="PANTHER" id="PTHR43326:SF1">
    <property type="entry name" value="METHIONINE--TRNA LIGASE, MITOCHONDRIAL"/>
    <property type="match status" value="1"/>
</dbReference>
<dbReference type="Pfam" id="PF09334">
    <property type="entry name" value="tRNA-synt_1g"/>
    <property type="match status" value="1"/>
</dbReference>
<keyword evidence="9" id="KW-0963">Cytoplasm</keyword>
<protein>
    <recommendedName>
        <fullName evidence="9">Methionine--tRNA ligase</fullName>
        <ecNumber evidence="9">6.1.1.10</ecNumber>
    </recommendedName>
    <alternativeName>
        <fullName evidence="9">Methionyl-tRNA synthetase</fullName>
        <shortName evidence="9">MetRS</shortName>
    </alternativeName>
</protein>
<dbReference type="InterPro" id="IPR032678">
    <property type="entry name" value="tRNA-synt_1_cat_dom"/>
</dbReference>
<evidence type="ECO:0000259" key="10">
    <source>
        <dbReference type="Pfam" id="PF01406"/>
    </source>
</evidence>
<accession>A0A3A4R463</accession>
<feature type="binding site" evidence="9">
    <location>
        <position position="144"/>
    </location>
    <ligand>
        <name>Zn(2+)</name>
        <dbReference type="ChEBI" id="CHEBI:29105"/>
    </ligand>
</feature>
<dbReference type="InterPro" id="IPR009080">
    <property type="entry name" value="tRNAsynth_Ia_anticodon-bd"/>
</dbReference>
<evidence type="ECO:0000256" key="7">
    <source>
        <dbReference type="ARBA" id="ARBA00022917"/>
    </source>
</evidence>
<feature type="binding site" evidence="9">
    <location>
        <position position="127"/>
    </location>
    <ligand>
        <name>Zn(2+)</name>
        <dbReference type="ChEBI" id="CHEBI:29105"/>
    </ligand>
</feature>
<dbReference type="InterPro" id="IPR014729">
    <property type="entry name" value="Rossmann-like_a/b/a_fold"/>
</dbReference>
<dbReference type="PANTHER" id="PTHR43326">
    <property type="entry name" value="METHIONYL-TRNA SYNTHETASE"/>
    <property type="match status" value="1"/>
</dbReference>
<dbReference type="AlphaFoldDB" id="A0A3A4R463"/>
<dbReference type="Gene3D" id="1.10.730.10">
    <property type="entry name" value="Isoleucyl-tRNA Synthetase, Domain 1"/>
    <property type="match status" value="1"/>
</dbReference>
<dbReference type="SUPFAM" id="SSF47323">
    <property type="entry name" value="Anticodon-binding domain of a subclass of class I aminoacyl-tRNA synthetases"/>
    <property type="match status" value="1"/>
</dbReference>
<comment type="subunit">
    <text evidence="9">Monomer.</text>
</comment>
<dbReference type="PRINTS" id="PR01041">
    <property type="entry name" value="TRNASYNTHMET"/>
</dbReference>
<dbReference type="EMBL" id="QZJZ01000097">
    <property type="protein sequence ID" value="RJP56291.1"/>
    <property type="molecule type" value="Genomic_DNA"/>
</dbReference>
<evidence type="ECO:0000313" key="14">
    <source>
        <dbReference type="Proteomes" id="UP000266426"/>
    </source>
</evidence>
<feature type="binding site" evidence="9">
    <location>
        <position position="130"/>
    </location>
    <ligand>
        <name>Zn(2+)</name>
        <dbReference type="ChEBI" id="CHEBI:29105"/>
    </ligand>
</feature>
<evidence type="ECO:0000256" key="1">
    <source>
        <dbReference type="ARBA" id="ARBA00003314"/>
    </source>
</evidence>
<dbReference type="Gene3D" id="2.170.220.10">
    <property type="match status" value="1"/>
</dbReference>
<dbReference type="InterPro" id="IPR023457">
    <property type="entry name" value="Met-tRNA_synth_2"/>
</dbReference>
<feature type="domain" description="Methionyl/Leucyl tRNA synthetase" evidence="11">
    <location>
        <begin position="138"/>
        <end position="359"/>
    </location>
</feature>
<comment type="caution">
    <text evidence="13">The sequence shown here is derived from an EMBL/GenBank/DDBJ whole genome shotgun (WGS) entry which is preliminary data.</text>
</comment>
<evidence type="ECO:0000256" key="8">
    <source>
        <dbReference type="ARBA" id="ARBA00023146"/>
    </source>
</evidence>
<feature type="domain" description="Methionyl-tRNA synthetase anticodon-binding" evidence="12">
    <location>
        <begin position="392"/>
        <end position="509"/>
    </location>
</feature>
<keyword evidence="3 9" id="KW-0479">Metal-binding</keyword>
<comment type="catalytic activity">
    <reaction evidence="9">
        <text>tRNA(Met) + L-methionine + ATP = L-methionyl-tRNA(Met) + AMP + diphosphate</text>
        <dbReference type="Rhea" id="RHEA:13481"/>
        <dbReference type="Rhea" id="RHEA-COMP:9667"/>
        <dbReference type="Rhea" id="RHEA-COMP:9698"/>
        <dbReference type="ChEBI" id="CHEBI:30616"/>
        <dbReference type="ChEBI" id="CHEBI:33019"/>
        <dbReference type="ChEBI" id="CHEBI:57844"/>
        <dbReference type="ChEBI" id="CHEBI:78442"/>
        <dbReference type="ChEBI" id="CHEBI:78530"/>
        <dbReference type="ChEBI" id="CHEBI:456215"/>
        <dbReference type="EC" id="6.1.1.10"/>
    </reaction>
</comment>
<dbReference type="InterPro" id="IPR014758">
    <property type="entry name" value="Met-tRNA_synth"/>
</dbReference>
<keyword evidence="6 9" id="KW-0067">ATP-binding</keyword>
<evidence type="ECO:0000259" key="12">
    <source>
        <dbReference type="Pfam" id="PF19303"/>
    </source>
</evidence>
<dbReference type="CDD" id="cd07957">
    <property type="entry name" value="Anticodon_Ia_Met"/>
    <property type="match status" value="1"/>
</dbReference>
<dbReference type="NCBIfam" id="NF008900">
    <property type="entry name" value="PRK12267.1"/>
    <property type="match status" value="1"/>
</dbReference>
<evidence type="ECO:0000256" key="9">
    <source>
        <dbReference type="HAMAP-Rule" id="MF_01228"/>
    </source>
</evidence>
<reference evidence="13 14" key="1">
    <citation type="journal article" date="2017" name="ISME J.">
        <title>Energy and carbon metabolisms in a deep terrestrial subsurface fluid microbial community.</title>
        <authorList>
            <person name="Momper L."/>
            <person name="Jungbluth S.P."/>
            <person name="Lee M.D."/>
            <person name="Amend J.P."/>
        </authorList>
    </citation>
    <scope>NUCLEOTIDE SEQUENCE [LARGE SCALE GENOMIC DNA]</scope>
    <source>
        <strain evidence="13">SURF_26</strain>
    </source>
</reference>
<dbReference type="InterPro" id="IPR041872">
    <property type="entry name" value="Anticodon_Met"/>
</dbReference>
<feature type="binding site" evidence="9">
    <location>
        <position position="147"/>
    </location>
    <ligand>
        <name>Zn(2+)</name>
        <dbReference type="ChEBI" id="CHEBI:29105"/>
    </ligand>
</feature>
<dbReference type="GO" id="GO:0004825">
    <property type="term" value="F:methionine-tRNA ligase activity"/>
    <property type="evidence" value="ECO:0007669"/>
    <property type="project" value="UniProtKB-UniRule"/>
</dbReference>
<dbReference type="EC" id="6.1.1.10" evidence="9"/>
<sequence length="510" mass="58712">MKKKFYVTTAIDYVNALPHLGTAYEKIGADVLARFKRMMGYDVFFLMGVDEHSQNVARQAEKHNLPPKEYCDDMAAKFENVWHSLDIQYDRFIRTTDSDHIIAVQELFQRIYDNGDIYKGAYTGWYCVSCEHFIPEKELVDGKCPVHKKEPQWLEEQNYFFRLSKYQQVLIDHIEKNPRFIEPEIRRNEILNVLKGGLEDISVSRSTETWGIPVPFDNSSVVYVWFDALINYITGAGFASDNQRFSLQWPADVHVIGKDITRFHAVIWPAMLLAAGVAIPKQVFGHGFVYLGGEKMSKTAGTALDPVSLAEIYGPDPLRYFLMREIPFDRDGDFLMEKYETRYNADLANDWGNLVQRVLSMVKKYRDGLVPAGMLDSSHDIVAEWKLLHDDLIKSIESLYDEMKFSVVLTKIWQMIQLSNRLVEVQAPWSLYKKDNASRELDNTLYALLEMIRVANILLYPVLPTICKKIQHQLNIDTDFAIEEAAQLGILKAGHSLGEIEPVFPKTKDK</sequence>
<comment type="cofactor">
    <cofactor evidence="9">
        <name>Zn(2+)</name>
        <dbReference type="ChEBI" id="CHEBI:29105"/>
    </cofactor>
    <text evidence="9">Binds 1 zinc ion per subunit.</text>
</comment>
<keyword evidence="7 9" id="KW-0648">Protein biosynthesis</keyword>
<dbReference type="FunFam" id="2.170.220.10:FF:000002">
    <property type="entry name" value="Methionine--tRNA ligase"/>
    <property type="match status" value="1"/>
</dbReference>
<comment type="subcellular location">
    <subcellularLocation>
        <location evidence="9">Cytoplasm</location>
    </subcellularLocation>
</comment>
<evidence type="ECO:0000256" key="4">
    <source>
        <dbReference type="ARBA" id="ARBA00022741"/>
    </source>
</evidence>
<evidence type="ECO:0000259" key="11">
    <source>
        <dbReference type="Pfam" id="PF09334"/>
    </source>
</evidence>